<comment type="subcellular location">
    <subcellularLocation>
        <location evidence="1">Cell membrane</location>
        <topology evidence="1">Peripheral membrane protein</topology>
    </subcellularLocation>
</comment>
<dbReference type="GO" id="GO:0005524">
    <property type="term" value="F:ATP binding"/>
    <property type="evidence" value="ECO:0007669"/>
    <property type="project" value="UniProtKB-KW"/>
</dbReference>
<dbReference type="RefSeq" id="WP_036834730.1">
    <property type="nucleotide sequence ID" value="NZ_AVPG01000015.1"/>
</dbReference>
<dbReference type="Proteomes" id="UP000030401">
    <property type="component" value="Unassembled WGS sequence"/>
</dbReference>
<dbReference type="FunFam" id="3.40.50.300:FF:000134">
    <property type="entry name" value="Iron-enterobactin ABC transporter ATP-binding protein"/>
    <property type="match status" value="1"/>
</dbReference>
<evidence type="ECO:0000256" key="6">
    <source>
        <dbReference type="ARBA" id="ARBA00022840"/>
    </source>
</evidence>
<evidence type="ECO:0000313" key="12">
    <source>
        <dbReference type="Proteomes" id="UP000030401"/>
    </source>
</evidence>
<dbReference type="SUPFAM" id="SSF52540">
    <property type="entry name" value="P-loop containing nucleoside triphosphate hydrolases"/>
    <property type="match status" value="1"/>
</dbReference>
<keyword evidence="7" id="KW-0408">Iron</keyword>
<dbReference type="InterPro" id="IPR027417">
    <property type="entry name" value="P-loop_NTPase"/>
</dbReference>
<dbReference type="InterPro" id="IPR003439">
    <property type="entry name" value="ABC_transporter-like_ATP-bd"/>
</dbReference>
<evidence type="ECO:0000256" key="8">
    <source>
        <dbReference type="ARBA" id="ARBA00023065"/>
    </source>
</evidence>
<dbReference type="GO" id="GO:0006826">
    <property type="term" value="P:iron ion transport"/>
    <property type="evidence" value="ECO:0007669"/>
    <property type="project" value="UniProtKB-KW"/>
</dbReference>
<dbReference type="PANTHER" id="PTHR42771:SF10">
    <property type="entry name" value="FERRICHROME TRANSPORT ATP-BINDING PROTEIN FHUC"/>
    <property type="match status" value="1"/>
</dbReference>
<keyword evidence="12" id="KW-1185">Reference proteome</keyword>
<sequence>MEINKVSFSYQAKKKTLKNINCTIEKGKVTSIIGPNGCGKSTLLNMMNKQLSPTDGNVLLNGKNISQYKLKAFAKKVAVVYQRNEVPNELSVEQLVRFGRLPYKTMFAKPSKEEEEEVYKALEWTKLLNKKNDKVSSLSGGEQQRVWIAMAIAQRTSILFLDEPTTYLDLFHQYEVLQLVQKLNEDEGLTIAMVLHDINQAIQFSDYLIIMKDGEIFAEGSPSEIITEQLIKKIYGIDVKVFENSETGLYVIPVSVNTEVKSV</sequence>
<evidence type="ECO:0000256" key="2">
    <source>
        <dbReference type="ARBA" id="ARBA00022448"/>
    </source>
</evidence>
<evidence type="ECO:0000256" key="5">
    <source>
        <dbReference type="ARBA" id="ARBA00022741"/>
    </source>
</evidence>
<dbReference type="SMART" id="SM00382">
    <property type="entry name" value="AAA"/>
    <property type="match status" value="1"/>
</dbReference>
<dbReference type="OrthoDB" id="9787851at2"/>
<keyword evidence="6 11" id="KW-0067">ATP-binding</keyword>
<reference evidence="11 12" key="1">
    <citation type="submission" date="2013-08" db="EMBL/GenBank/DDBJ databases">
        <authorList>
            <person name="Huang J."/>
            <person name="Wang G."/>
        </authorList>
    </citation>
    <scope>NUCLEOTIDE SEQUENCE [LARGE SCALE GENOMIC DNA]</scope>
    <source>
        <strain evidence="11 12">JSM 072002</strain>
    </source>
</reference>
<evidence type="ECO:0000259" key="10">
    <source>
        <dbReference type="PROSITE" id="PS50893"/>
    </source>
</evidence>
<organism evidence="11 12">
    <name type="scientific">Pontibacillus litoralis JSM 072002</name>
    <dbReference type="NCBI Taxonomy" id="1385512"/>
    <lineage>
        <taxon>Bacteria</taxon>
        <taxon>Bacillati</taxon>
        <taxon>Bacillota</taxon>
        <taxon>Bacilli</taxon>
        <taxon>Bacillales</taxon>
        <taxon>Bacillaceae</taxon>
        <taxon>Pontibacillus</taxon>
    </lineage>
</organism>
<dbReference type="CDD" id="cd03214">
    <property type="entry name" value="ABC_Iron-Siderophores_B12_Hemin"/>
    <property type="match status" value="1"/>
</dbReference>
<dbReference type="STRING" id="1385512.N784_05745"/>
<dbReference type="PROSITE" id="PS50893">
    <property type="entry name" value="ABC_TRANSPORTER_2"/>
    <property type="match status" value="1"/>
</dbReference>
<name>A0A0A5FZH6_9BACI</name>
<evidence type="ECO:0000256" key="9">
    <source>
        <dbReference type="ARBA" id="ARBA00023136"/>
    </source>
</evidence>
<comment type="caution">
    <text evidence="11">The sequence shown here is derived from an EMBL/GenBank/DDBJ whole genome shotgun (WGS) entry which is preliminary data.</text>
</comment>
<proteinExistence type="predicted"/>
<evidence type="ECO:0000256" key="3">
    <source>
        <dbReference type="ARBA" id="ARBA00022475"/>
    </source>
</evidence>
<dbReference type="InterPro" id="IPR003593">
    <property type="entry name" value="AAA+_ATPase"/>
</dbReference>
<protein>
    <submittedName>
        <fullName evidence="11">Iron ABC transporter ATP-binding protein</fullName>
    </submittedName>
</protein>
<dbReference type="AlphaFoldDB" id="A0A0A5FZH6"/>
<dbReference type="GO" id="GO:0005886">
    <property type="term" value="C:plasma membrane"/>
    <property type="evidence" value="ECO:0007669"/>
    <property type="project" value="UniProtKB-SubCell"/>
</dbReference>
<keyword evidence="8" id="KW-0406">Ion transport</keyword>
<keyword evidence="3" id="KW-1003">Cell membrane</keyword>
<keyword evidence="5" id="KW-0547">Nucleotide-binding</keyword>
<dbReference type="PROSITE" id="PS00211">
    <property type="entry name" value="ABC_TRANSPORTER_1"/>
    <property type="match status" value="1"/>
</dbReference>
<dbReference type="InterPro" id="IPR017871">
    <property type="entry name" value="ABC_transporter-like_CS"/>
</dbReference>
<dbReference type="PANTHER" id="PTHR42771">
    <property type="entry name" value="IRON(3+)-HYDROXAMATE IMPORT ATP-BINDING PROTEIN FHUC"/>
    <property type="match status" value="1"/>
</dbReference>
<gene>
    <name evidence="11" type="ORF">N784_05745</name>
</gene>
<dbReference type="EMBL" id="AVPG01000015">
    <property type="protein sequence ID" value="KGX86241.1"/>
    <property type="molecule type" value="Genomic_DNA"/>
</dbReference>
<dbReference type="eggNOG" id="COG1120">
    <property type="taxonomic scope" value="Bacteria"/>
</dbReference>
<dbReference type="InterPro" id="IPR051535">
    <property type="entry name" value="Siderophore_ABC-ATPase"/>
</dbReference>
<feature type="domain" description="ABC transporter" evidence="10">
    <location>
        <begin position="1"/>
        <end position="238"/>
    </location>
</feature>
<evidence type="ECO:0000256" key="7">
    <source>
        <dbReference type="ARBA" id="ARBA00023004"/>
    </source>
</evidence>
<evidence type="ECO:0000256" key="4">
    <source>
        <dbReference type="ARBA" id="ARBA00022496"/>
    </source>
</evidence>
<evidence type="ECO:0000256" key="1">
    <source>
        <dbReference type="ARBA" id="ARBA00004202"/>
    </source>
</evidence>
<keyword evidence="2" id="KW-0813">Transport</keyword>
<keyword evidence="9" id="KW-0472">Membrane</keyword>
<dbReference type="GO" id="GO:0016887">
    <property type="term" value="F:ATP hydrolysis activity"/>
    <property type="evidence" value="ECO:0007669"/>
    <property type="project" value="InterPro"/>
</dbReference>
<dbReference type="Pfam" id="PF00005">
    <property type="entry name" value="ABC_tran"/>
    <property type="match status" value="1"/>
</dbReference>
<dbReference type="Gene3D" id="3.40.50.300">
    <property type="entry name" value="P-loop containing nucleotide triphosphate hydrolases"/>
    <property type="match status" value="1"/>
</dbReference>
<accession>A0A0A5FZH6</accession>
<evidence type="ECO:0000313" key="11">
    <source>
        <dbReference type="EMBL" id="KGX86241.1"/>
    </source>
</evidence>
<keyword evidence="4" id="KW-0410">Iron transport</keyword>